<keyword evidence="2" id="KW-1185">Reference proteome</keyword>
<proteinExistence type="predicted"/>
<comment type="caution">
    <text evidence="1">The sequence shown here is derived from an EMBL/GenBank/DDBJ whole genome shotgun (WGS) entry which is preliminary data.</text>
</comment>
<reference evidence="1 2" key="1">
    <citation type="journal article" date="2021" name="Nat. Commun.">
        <title>Genetic determinants of endophytism in the Arabidopsis root mycobiome.</title>
        <authorList>
            <person name="Mesny F."/>
            <person name="Miyauchi S."/>
            <person name="Thiergart T."/>
            <person name="Pickel B."/>
            <person name="Atanasova L."/>
            <person name="Karlsson M."/>
            <person name="Huettel B."/>
            <person name="Barry K.W."/>
            <person name="Haridas S."/>
            <person name="Chen C."/>
            <person name="Bauer D."/>
            <person name="Andreopoulos W."/>
            <person name="Pangilinan J."/>
            <person name="LaButti K."/>
            <person name="Riley R."/>
            <person name="Lipzen A."/>
            <person name="Clum A."/>
            <person name="Drula E."/>
            <person name="Henrissat B."/>
            <person name="Kohler A."/>
            <person name="Grigoriev I.V."/>
            <person name="Martin F.M."/>
            <person name="Hacquard S."/>
        </authorList>
    </citation>
    <scope>NUCLEOTIDE SEQUENCE [LARGE SCALE GENOMIC DNA]</scope>
    <source>
        <strain evidence="1 2">MPI-SDFR-AT-0079</strain>
    </source>
</reference>
<name>A0ACB7PH83_9PEZI</name>
<organism evidence="1 2">
    <name type="scientific">Chaetomium tenue</name>
    <dbReference type="NCBI Taxonomy" id="1854479"/>
    <lineage>
        <taxon>Eukaryota</taxon>
        <taxon>Fungi</taxon>
        <taxon>Dikarya</taxon>
        <taxon>Ascomycota</taxon>
        <taxon>Pezizomycotina</taxon>
        <taxon>Sordariomycetes</taxon>
        <taxon>Sordariomycetidae</taxon>
        <taxon>Sordariales</taxon>
        <taxon>Chaetomiaceae</taxon>
        <taxon>Chaetomium</taxon>
    </lineage>
</organism>
<accession>A0ACB7PH83</accession>
<dbReference type="Proteomes" id="UP000724584">
    <property type="component" value="Unassembled WGS sequence"/>
</dbReference>
<gene>
    <name evidence="1" type="ORF">F5144DRAFT_504614</name>
</gene>
<protein>
    <submittedName>
        <fullName evidence="1">Kinase-like domain-containing protein</fullName>
    </submittedName>
</protein>
<sequence length="580" mass="65799">MKTNTTSVVDVDLDPNEALSKIINSGMQKGGPKYFFPTSKLEEVLERKRIEATLRGVRLRLPAEEQIVSKVTEFVTKNARPIFAGLVMMGKPWLITSFYVNGFGRENLPIRYTFRKDNTLDFGLGHSDAGKDINTMFRGGGLVWKEREIEDFCKDMQWEFTAPTFAKEKFRYEFAAGTVLPFTTPLEPLGSGGSARVEKAAIHRDHIDLSTLPLCQRSSLGETKHPVIALKTLESGTPEDREKDAEKEARNLEAVRKLQSDNLIKAIAYCRIGKAHCFLFPLADYGNLWLFWVARMKEKEEGQSHRGDNNFLVWVFTQLVGIADSLVELHGDVPNIRHGDLKPENILCFQDGSCAVTRNKRKPAGPSIRLVLTDVGISKKHKGPTKQRDVTSTLVSTTRYEPPEMEQTREDHSKLSRRFDMWSFGCILLEFLIWLLYDIEGLVNFTRALKEGFYESDKKGTHIHPIVSQWIENIKHDKRNCGKGSPFRDLVYLIEERLLIVQVESLQSETAESNTSRRRKFPGTLALCKSPRATGTIVKGLTIGRRPDPVRASAKDMRDELKRILGNIEREGFEVKRASP</sequence>
<evidence type="ECO:0000313" key="2">
    <source>
        <dbReference type="Proteomes" id="UP000724584"/>
    </source>
</evidence>
<evidence type="ECO:0000313" key="1">
    <source>
        <dbReference type="EMBL" id="KAH6640364.1"/>
    </source>
</evidence>
<dbReference type="EMBL" id="JAGIZQ010000002">
    <property type="protein sequence ID" value="KAH6640364.1"/>
    <property type="molecule type" value="Genomic_DNA"/>
</dbReference>